<dbReference type="SMART" id="SM00091">
    <property type="entry name" value="PAS"/>
    <property type="match status" value="2"/>
</dbReference>
<dbReference type="InterPro" id="IPR013656">
    <property type="entry name" value="PAS_4"/>
</dbReference>
<keyword evidence="3" id="KW-0804">Transcription</keyword>
<feature type="coiled-coil region" evidence="5">
    <location>
        <begin position="469"/>
        <end position="496"/>
    </location>
</feature>
<feature type="compositionally biased region" description="Polar residues" evidence="6">
    <location>
        <begin position="204"/>
        <end position="229"/>
    </location>
</feature>
<keyword evidence="4" id="KW-0539">Nucleus</keyword>
<gene>
    <name evidence="8" type="ORF">ONZ51_g10848</name>
</gene>
<feature type="domain" description="PAS" evidence="7">
    <location>
        <begin position="131"/>
        <end position="194"/>
    </location>
</feature>
<protein>
    <recommendedName>
        <fullName evidence="7">PAS domain-containing protein</fullName>
    </recommendedName>
</protein>
<evidence type="ECO:0000256" key="1">
    <source>
        <dbReference type="ARBA" id="ARBA00004123"/>
    </source>
</evidence>
<dbReference type="PANTHER" id="PTHR23043:SF17">
    <property type="entry name" value="PROTEIN SIMILAR"/>
    <property type="match status" value="1"/>
</dbReference>
<feature type="region of interest" description="Disordered" evidence="6">
    <location>
        <begin position="506"/>
        <end position="528"/>
    </location>
</feature>
<dbReference type="AlphaFoldDB" id="A0AAD7X8G6"/>
<dbReference type="InterPro" id="IPR000014">
    <property type="entry name" value="PAS"/>
</dbReference>
<feature type="compositionally biased region" description="Gly residues" evidence="6">
    <location>
        <begin position="696"/>
        <end position="705"/>
    </location>
</feature>
<name>A0AAD7X8G6_9APHY</name>
<keyword evidence="9" id="KW-1185">Reference proteome</keyword>
<dbReference type="PROSITE" id="PS50112">
    <property type="entry name" value="PAS"/>
    <property type="match status" value="2"/>
</dbReference>
<dbReference type="GO" id="GO:0000977">
    <property type="term" value="F:RNA polymerase II transcription regulatory region sequence-specific DNA binding"/>
    <property type="evidence" value="ECO:0007669"/>
    <property type="project" value="TreeGrafter"/>
</dbReference>
<feature type="region of interest" description="Disordered" evidence="6">
    <location>
        <begin position="191"/>
        <end position="229"/>
    </location>
</feature>
<evidence type="ECO:0000313" key="8">
    <source>
        <dbReference type="EMBL" id="KAJ8462532.1"/>
    </source>
</evidence>
<keyword evidence="2" id="KW-0805">Transcription regulation</keyword>
<comment type="caution">
    <text evidence="8">The sequence shown here is derived from an EMBL/GenBank/DDBJ whole genome shotgun (WGS) entry which is preliminary data.</text>
</comment>
<dbReference type="Gene3D" id="3.30.450.20">
    <property type="entry name" value="PAS domain"/>
    <property type="match status" value="1"/>
</dbReference>
<feature type="compositionally biased region" description="Low complexity" evidence="6">
    <location>
        <begin position="506"/>
        <end position="521"/>
    </location>
</feature>
<dbReference type="PANTHER" id="PTHR23043">
    <property type="entry name" value="HYPOXIA-INDUCIBLE FACTOR 1 ALPHA"/>
    <property type="match status" value="1"/>
</dbReference>
<evidence type="ECO:0000256" key="6">
    <source>
        <dbReference type="SAM" id="MobiDB-lite"/>
    </source>
</evidence>
<dbReference type="CDD" id="cd00130">
    <property type="entry name" value="PAS"/>
    <property type="match status" value="2"/>
</dbReference>
<evidence type="ECO:0000256" key="2">
    <source>
        <dbReference type="ARBA" id="ARBA00023015"/>
    </source>
</evidence>
<dbReference type="GO" id="GO:0005634">
    <property type="term" value="C:nucleus"/>
    <property type="evidence" value="ECO:0007669"/>
    <property type="project" value="UniProtKB-SubCell"/>
</dbReference>
<feature type="region of interest" description="Disordered" evidence="6">
    <location>
        <begin position="656"/>
        <end position="676"/>
    </location>
</feature>
<accession>A0AAD7X8G6</accession>
<feature type="region of interest" description="Disordered" evidence="6">
    <location>
        <begin position="399"/>
        <end position="420"/>
    </location>
</feature>
<feature type="region of interest" description="Disordered" evidence="6">
    <location>
        <begin position="686"/>
        <end position="705"/>
    </location>
</feature>
<evidence type="ECO:0000313" key="9">
    <source>
        <dbReference type="Proteomes" id="UP001215151"/>
    </source>
</evidence>
<dbReference type="InterPro" id="IPR035965">
    <property type="entry name" value="PAS-like_dom_sf"/>
</dbReference>
<reference evidence="8" key="1">
    <citation type="submission" date="2022-11" db="EMBL/GenBank/DDBJ databases">
        <title>Genome Sequence of Cubamyces cubensis.</title>
        <authorList>
            <person name="Buettner E."/>
        </authorList>
    </citation>
    <scope>NUCLEOTIDE SEQUENCE</scope>
    <source>
        <strain evidence="8">MPL-01</strain>
    </source>
</reference>
<organism evidence="8 9">
    <name type="scientific">Trametes cubensis</name>
    <dbReference type="NCBI Taxonomy" id="1111947"/>
    <lineage>
        <taxon>Eukaryota</taxon>
        <taxon>Fungi</taxon>
        <taxon>Dikarya</taxon>
        <taxon>Basidiomycota</taxon>
        <taxon>Agaricomycotina</taxon>
        <taxon>Agaricomycetes</taxon>
        <taxon>Polyporales</taxon>
        <taxon>Polyporaceae</taxon>
        <taxon>Trametes</taxon>
    </lineage>
</organism>
<evidence type="ECO:0000256" key="5">
    <source>
        <dbReference type="SAM" id="Coils"/>
    </source>
</evidence>
<proteinExistence type="predicted"/>
<sequence>MVSVIPIRGGVHNSPEEADDIVYHVGFQVDLSEQPKAILSKLKDGTYLVNYSDKSIPPPIPTGPRDWRTSSMTMRGMSKELRILLAEPAFANSFQLSTSTHASTAIALSTHPSEPISLDPYDGNKPVHMFLLDRSPDFIHVVSLKGAFLYAAPAVRSVLGYDPDELVGRSLTEFCHPSDCVPLMRELKEASATPGPGLHPTGAPVSSPSAGANSTAETATAAPTIQSLGSGAMPRPVDLLFRMQAKGRGYVWIECRGRLHVEPGKGRKAIILSGRLRNLPHLAWGPIARAGGLELSSSSPPSEREFWAMLSPNATFLYAGAAVRDVLGWGAGEIIGKPLAELVSGASPQDVRTAVQVEMNKVLADAGGAESAGLACDVHTKDRGTISVHIVLYRSCAPSGQQQQGSEGTSNDPTMNGGDAAQAPVVCQVKLCEGAAGTPPATLPLVHAPEEKVFEETDLDRGSSWQYELQQLKFRNQRLVEEVVALEAAITKKMRRKQSLGALAAAASSSSTSSSSSAATTGGAGAGSTGVSVAGMGISATARAAAAVGRLTMAYQHPASGMQQPPQSQVSQQPLNVRFVSGTQGVPLASTPSTPARVRTMSNAGAQSISSGQAYASSAQQTQQHRQQAQAAAYAPHGRHAHAFESALQGWSQYAYEQPEHSPSSESGNGLASRTVSAGYGGVPMKRLWDGSLRDPGGGGGGGGA</sequence>
<dbReference type="SUPFAM" id="SSF55785">
    <property type="entry name" value="PYP-like sensor domain (PAS domain)"/>
    <property type="match status" value="2"/>
</dbReference>
<feature type="compositionally biased region" description="Polar residues" evidence="6">
    <location>
        <begin position="661"/>
        <end position="676"/>
    </location>
</feature>
<evidence type="ECO:0000256" key="4">
    <source>
        <dbReference type="ARBA" id="ARBA00023242"/>
    </source>
</evidence>
<dbReference type="Proteomes" id="UP001215151">
    <property type="component" value="Unassembled WGS sequence"/>
</dbReference>
<dbReference type="GO" id="GO:0000981">
    <property type="term" value="F:DNA-binding transcription factor activity, RNA polymerase II-specific"/>
    <property type="evidence" value="ECO:0007669"/>
    <property type="project" value="TreeGrafter"/>
</dbReference>
<dbReference type="Pfam" id="PF08448">
    <property type="entry name" value="PAS_4"/>
    <property type="match status" value="2"/>
</dbReference>
<comment type="subcellular location">
    <subcellularLocation>
        <location evidence="1">Nucleus</location>
    </subcellularLocation>
</comment>
<evidence type="ECO:0000256" key="3">
    <source>
        <dbReference type="ARBA" id="ARBA00023163"/>
    </source>
</evidence>
<feature type="domain" description="PAS" evidence="7">
    <location>
        <begin position="309"/>
        <end position="366"/>
    </location>
</feature>
<keyword evidence="5" id="KW-0175">Coiled coil</keyword>
<feature type="region of interest" description="Disordered" evidence="6">
    <location>
        <begin position="607"/>
        <end position="629"/>
    </location>
</feature>
<dbReference type="EMBL" id="JAPEVG010000459">
    <property type="protein sequence ID" value="KAJ8462532.1"/>
    <property type="molecule type" value="Genomic_DNA"/>
</dbReference>
<dbReference type="NCBIfam" id="TIGR00229">
    <property type="entry name" value="sensory_box"/>
    <property type="match status" value="1"/>
</dbReference>
<evidence type="ECO:0000259" key="7">
    <source>
        <dbReference type="PROSITE" id="PS50112"/>
    </source>
</evidence>